<evidence type="ECO:0000256" key="2">
    <source>
        <dbReference type="SAM" id="Phobius"/>
    </source>
</evidence>
<reference evidence="3 4" key="1">
    <citation type="submission" date="2020-12" db="EMBL/GenBank/DDBJ databases">
        <title>Draft genome sequence of the commensal strain Corynebacterium tuberculostearicum MFP09/CIP 102622 isolated from human skin.</title>
        <authorList>
            <person name="Boukerb A.M."/>
            <person name="Janvier X."/>
            <person name="Feuilloley M.G.J."/>
            <person name="Groboillot A."/>
        </authorList>
    </citation>
    <scope>NUCLEOTIDE SEQUENCE [LARGE SCALE GENOMIC DNA]</scope>
    <source>
        <strain evidence="3 4">CIP 102622</strain>
    </source>
</reference>
<dbReference type="AlphaFoldDB" id="A0A8I1I1K1"/>
<accession>A0A8I1I1K1</accession>
<keyword evidence="2" id="KW-0472">Membrane</keyword>
<dbReference type="Proteomes" id="UP000603369">
    <property type="component" value="Unassembled WGS sequence"/>
</dbReference>
<name>A0A8I1I1K1_9CORY</name>
<feature type="transmembrane region" description="Helical" evidence="2">
    <location>
        <begin position="450"/>
        <end position="473"/>
    </location>
</feature>
<feature type="transmembrane region" description="Helical" evidence="2">
    <location>
        <begin position="240"/>
        <end position="260"/>
    </location>
</feature>
<dbReference type="EMBL" id="JAEHFL010000022">
    <property type="protein sequence ID" value="MBK3429076.1"/>
    <property type="molecule type" value="Genomic_DNA"/>
</dbReference>
<comment type="caution">
    <text evidence="3">The sequence shown here is derived from an EMBL/GenBank/DDBJ whole genome shotgun (WGS) entry which is preliminary data.</text>
</comment>
<dbReference type="RefSeq" id="WP_200436312.1">
    <property type="nucleotide sequence ID" value="NZ_JAEHFL010000022.1"/>
</dbReference>
<evidence type="ECO:0000256" key="1">
    <source>
        <dbReference type="SAM" id="MobiDB-lite"/>
    </source>
</evidence>
<keyword evidence="4" id="KW-1185">Reference proteome</keyword>
<gene>
    <name evidence="3" type="ORF">JDP02_11260</name>
</gene>
<evidence type="ECO:0000313" key="3">
    <source>
        <dbReference type="EMBL" id="MBK3429076.1"/>
    </source>
</evidence>
<feature type="compositionally biased region" description="Basic and acidic residues" evidence="1">
    <location>
        <begin position="9"/>
        <end position="24"/>
    </location>
</feature>
<protein>
    <recommendedName>
        <fullName evidence="5">Chemotaxis methyl-accepting receptor HlyB-like 4HB MCP domain-containing protein</fullName>
    </recommendedName>
</protein>
<keyword evidence="2" id="KW-0812">Transmembrane</keyword>
<feature type="region of interest" description="Disordered" evidence="1">
    <location>
        <begin position="1"/>
        <end position="25"/>
    </location>
</feature>
<evidence type="ECO:0000313" key="4">
    <source>
        <dbReference type="Proteomes" id="UP000603369"/>
    </source>
</evidence>
<keyword evidence="2" id="KW-1133">Transmembrane helix</keyword>
<proteinExistence type="predicted"/>
<sequence>MTEQAVRAESVHDEHAHPSDHWLDEVTAPTGPAFSGLSSRAMEWFAGPARLLRRFYYFASTTPGKLFTVTLILTVALGAAGLSMSQSSAARHSDLDELLTTTEPMSNAAHHLYSSLSVADTVATTGFVQAGVESEENRDSYNEAIDAASVAATESVLGTTKEDGRVRELVTYIQRELPVYTAMVEKARSNHRAGNAVANSYMSNASALMRERILPAASELFQLTTAKVNQQQQELTSPQWVPLSGLLAALFFLAVAQWWLWRQTRRRFNRGFLTASVLLFLAISWVALSNLATWSTGHQGFETASRPWDSLTASRIEAQQARTSETLALVLRSSEEDTMVRFSSSINSIEGALEDYEEALNDEDVEVTDPELIHSARAAAEQWRGTHDKLMGALKDGDYDEAIYQATATEPKNGEMTAARSYDELDAELSDLIGQARIAMRSYLERGLTAMTAVSSAVFLLTLCAIIAVWLGIRPRLQEYL</sequence>
<evidence type="ECO:0008006" key="5">
    <source>
        <dbReference type="Google" id="ProtNLM"/>
    </source>
</evidence>
<feature type="transmembrane region" description="Helical" evidence="2">
    <location>
        <begin position="272"/>
        <end position="292"/>
    </location>
</feature>
<organism evidence="3 4">
    <name type="scientific">Corynebacterium tuberculostearicum</name>
    <dbReference type="NCBI Taxonomy" id="38304"/>
    <lineage>
        <taxon>Bacteria</taxon>
        <taxon>Bacillati</taxon>
        <taxon>Actinomycetota</taxon>
        <taxon>Actinomycetes</taxon>
        <taxon>Mycobacteriales</taxon>
        <taxon>Corynebacteriaceae</taxon>
        <taxon>Corynebacterium</taxon>
    </lineage>
</organism>